<gene>
    <name evidence="3" type="ORF">ACIKP9_01680</name>
</gene>
<name>A0ABW8GIY2_9PROT</name>
<dbReference type="EMBL" id="JBIWXY010000001">
    <property type="protein sequence ID" value="MFJ5444933.1"/>
    <property type="molecule type" value="Genomic_DNA"/>
</dbReference>
<feature type="domain" description="FecR protein" evidence="1">
    <location>
        <begin position="126"/>
        <end position="221"/>
    </location>
</feature>
<protein>
    <submittedName>
        <fullName evidence="3">FecR domain-containing protein</fullName>
    </submittedName>
</protein>
<dbReference type="PANTHER" id="PTHR30273">
    <property type="entry name" value="PERIPLASMIC SIGNAL SENSOR AND SIGMA FACTOR ACTIVATOR FECR-RELATED"/>
    <property type="match status" value="1"/>
</dbReference>
<proteinExistence type="predicted"/>
<dbReference type="Pfam" id="PF04773">
    <property type="entry name" value="FecR"/>
    <property type="match status" value="1"/>
</dbReference>
<accession>A0ABW8GIY2</accession>
<evidence type="ECO:0000259" key="2">
    <source>
        <dbReference type="Pfam" id="PF16220"/>
    </source>
</evidence>
<reference evidence="3 4" key="1">
    <citation type="submission" date="2024-11" db="EMBL/GenBank/DDBJ databases">
        <authorList>
            <person name="Kaparullina E.N."/>
            <person name="Delegan Y.A."/>
            <person name="Doronina N.V."/>
        </authorList>
    </citation>
    <scope>NUCLEOTIDE SEQUENCE [LARGE SCALE GENOMIC DNA]</scope>
    <source>
        <strain evidence="3 4">7sh_L</strain>
    </source>
</reference>
<organism evidence="3 4">
    <name type="scientific">Methylobacillus methanolivorans</name>
    <dbReference type="NCBI Taxonomy" id="1848927"/>
    <lineage>
        <taxon>Bacteria</taxon>
        <taxon>Pseudomonadati</taxon>
        <taxon>Pseudomonadota</taxon>
        <taxon>Betaproteobacteria</taxon>
        <taxon>Nitrosomonadales</taxon>
        <taxon>Methylophilaceae</taxon>
        <taxon>Methylobacillus</taxon>
    </lineage>
</organism>
<dbReference type="PANTHER" id="PTHR30273:SF2">
    <property type="entry name" value="PROTEIN FECR"/>
    <property type="match status" value="1"/>
</dbReference>
<dbReference type="Proteomes" id="UP001617669">
    <property type="component" value="Unassembled WGS sequence"/>
</dbReference>
<feature type="domain" description="FecR N-terminal" evidence="2">
    <location>
        <begin position="20"/>
        <end position="61"/>
    </location>
</feature>
<dbReference type="InterPro" id="IPR006860">
    <property type="entry name" value="FecR"/>
</dbReference>
<evidence type="ECO:0000259" key="1">
    <source>
        <dbReference type="Pfam" id="PF04773"/>
    </source>
</evidence>
<evidence type="ECO:0000313" key="3">
    <source>
        <dbReference type="EMBL" id="MFJ5444933.1"/>
    </source>
</evidence>
<keyword evidence="4" id="KW-1185">Reference proteome</keyword>
<dbReference type="PIRSF" id="PIRSF018266">
    <property type="entry name" value="FecR"/>
    <property type="match status" value="1"/>
</dbReference>
<evidence type="ECO:0000313" key="4">
    <source>
        <dbReference type="Proteomes" id="UP001617669"/>
    </source>
</evidence>
<dbReference type="RefSeq" id="WP_400878456.1">
    <property type="nucleotide sequence ID" value="NZ_JBIWXY010000001.1"/>
</dbReference>
<comment type="caution">
    <text evidence="3">The sequence shown here is derived from an EMBL/GenBank/DDBJ whole genome shotgun (WGS) entry which is preliminary data.</text>
</comment>
<dbReference type="Gene3D" id="2.60.120.1440">
    <property type="match status" value="1"/>
</dbReference>
<sequence>MAKHDPHSDMATPLPDAVIDAAIIWSIKLNYNNASQQTHLQFKTWLQANPIHASAWERINSLGQPFAQTNLPSSLALSTLEQADHTRQQHLLKRRKTLQLLSLAGFIMGSGWGVRSYSPWQRLVADASTRVGEQQSLQLADGTALMLNTDTAVRIDMTGQKRVISLLRGEIMVTTGQDASYPNKRPFLVYTPFGKLEALGTRFIVRLTNDAALVTVQEHAVALYPTVGSSHIVQAGESQWLREHVAEPFISQGFDAGSWADGVISGKNIRLVDLIAELARYRHGYIECNDQVAELRVSGLFHLKDTDQTLKFLAHTQPIALTYRTRFWVSVGPAQTHSTQP</sequence>
<dbReference type="InterPro" id="IPR032623">
    <property type="entry name" value="FecR_N"/>
</dbReference>
<dbReference type="Pfam" id="PF16220">
    <property type="entry name" value="DUF4880"/>
    <property type="match status" value="1"/>
</dbReference>
<dbReference type="InterPro" id="IPR012373">
    <property type="entry name" value="Ferrdict_sens_TM"/>
</dbReference>